<dbReference type="OrthoDB" id="2989879at2"/>
<name>A0A6N8CRQ6_9BACI</name>
<keyword evidence="1" id="KW-1133">Transmembrane helix</keyword>
<gene>
    <name evidence="2" type="ORF">GMB86_06915</name>
</gene>
<protein>
    <submittedName>
        <fullName evidence="2">Uncharacterized protein</fullName>
    </submittedName>
</protein>
<dbReference type="EMBL" id="WNHB01000008">
    <property type="protein sequence ID" value="MTT31743.1"/>
    <property type="molecule type" value="Genomic_DNA"/>
</dbReference>
<dbReference type="AlphaFoldDB" id="A0A6N8CRQ6"/>
<reference evidence="2 3" key="1">
    <citation type="submission" date="2019-11" db="EMBL/GenBank/DDBJ databases">
        <title>Terrilactibacillus tamarindus sp. nov. BCM23-1 isolated from bark of Tamarindus indica.</title>
        <authorList>
            <person name="Kingkaew E."/>
            <person name="Tanasupawat S."/>
        </authorList>
    </citation>
    <scope>NUCLEOTIDE SEQUENCE [LARGE SCALE GENOMIC DNA]</scope>
    <source>
        <strain evidence="2 3">BCM23-1</strain>
    </source>
</reference>
<comment type="caution">
    <text evidence="2">The sequence shown here is derived from an EMBL/GenBank/DDBJ whole genome shotgun (WGS) entry which is preliminary data.</text>
</comment>
<feature type="transmembrane region" description="Helical" evidence="1">
    <location>
        <begin position="15"/>
        <end position="38"/>
    </location>
</feature>
<organism evidence="2 3">
    <name type="scientific">Terrilactibacillus tamarindi</name>
    <dbReference type="NCBI Taxonomy" id="2599694"/>
    <lineage>
        <taxon>Bacteria</taxon>
        <taxon>Bacillati</taxon>
        <taxon>Bacillota</taxon>
        <taxon>Bacilli</taxon>
        <taxon>Bacillales</taxon>
        <taxon>Bacillaceae</taxon>
        <taxon>Terrilactibacillus</taxon>
    </lineage>
</organism>
<keyword evidence="3" id="KW-1185">Reference proteome</keyword>
<dbReference type="SUPFAM" id="SSF51161">
    <property type="entry name" value="Trimeric LpxA-like enzymes"/>
    <property type="match status" value="1"/>
</dbReference>
<evidence type="ECO:0000256" key="1">
    <source>
        <dbReference type="SAM" id="Phobius"/>
    </source>
</evidence>
<dbReference type="RefSeq" id="WP_155218057.1">
    <property type="nucleotide sequence ID" value="NZ_WNHB01000008.1"/>
</dbReference>
<keyword evidence="1" id="KW-0812">Transmembrane</keyword>
<accession>A0A6N8CRQ6</accession>
<keyword evidence="1" id="KW-0472">Membrane</keyword>
<proteinExistence type="predicted"/>
<evidence type="ECO:0000313" key="2">
    <source>
        <dbReference type="EMBL" id="MTT31743.1"/>
    </source>
</evidence>
<dbReference type="Gene3D" id="2.160.10.10">
    <property type="entry name" value="Hexapeptide repeat proteins"/>
    <property type="match status" value="1"/>
</dbReference>
<sequence length="475" mass="52175">MKRFVPQSNNEKGSALLMTLLVLMVFSILGLAIVTMSFNHTKQVGHQIEQTQATGAAEMGLKAFNVKIDDVTADLKNHLPETFNQFQSLLNTNKPSQLSSDFTLQGHPSYQVSIENIAASSNKITWTIKSTGKVQNSEKSITQDKTFIYEQETSSGNSPGGGQSNRTPDYMGLSLPYIEGSVIIDGNWACKKNDNVYINGASECVGETHQTVDISSFKHLFEQMPMTLPSANPLPQASTINNPHIIKNKFSDNVNFTNGLDIDNDTTFEKSVYVKGNLDINGKATFKGDVYVDGPVTLSTDTTINGNVYIDGALTINKDVDAVFNGHVRLNQQIHLGKDSHITFMKNTMIYGDLNNTNGKVTCMGNLYLDGSLDYRGGDRFEGYVFINHSIDRSNDGTSWDEEVTFTRTVYSNGEFNPKSNKSPVYFNQGVVIKGNSTIKTSNHGKIVFGPLKRGASTPTTKPTLTVTTTNTTYQ</sequence>
<evidence type="ECO:0000313" key="3">
    <source>
        <dbReference type="Proteomes" id="UP000440978"/>
    </source>
</evidence>
<dbReference type="Proteomes" id="UP000440978">
    <property type="component" value="Unassembled WGS sequence"/>
</dbReference>
<dbReference type="InterPro" id="IPR011004">
    <property type="entry name" value="Trimer_LpxA-like_sf"/>
</dbReference>